<dbReference type="Proteomes" id="UP001162131">
    <property type="component" value="Unassembled WGS sequence"/>
</dbReference>
<dbReference type="EMBL" id="CAJZBQ010000053">
    <property type="protein sequence ID" value="CAG9331537.1"/>
    <property type="molecule type" value="Genomic_DNA"/>
</dbReference>
<comment type="caution">
    <text evidence="9">The sequence shown here is derived from an EMBL/GenBank/DDBJ whole genome shotgun (WGS) entry which is preliminary data.</text>
</comment>
<accession>A0AAU9K0W7</accession>
<protein>
    <recommendedName>
        <fullName evidence="8">Enkurin domain-containing protein</fullName>
    </recommendedName>
</protein>
<feature type="compositionally biased region" description="Basic and acidic residues" evidence="7">
    <location>
        <begin position="104"/>
        <end position="113"/>
    </location>
</feature>
<keyword evidence="5" id="KW-0966">Cell projection</keyword>
<reference evidence="9" key="1">
    <citation type="submission" date="2021-09" db="EMBL/GenBank/DDBJ databases">
        <authorList>
            <consortium name="AG Swart"/>
            <person name="Singh M."/>
            <person name="Singh A."/>
            <person name="Seah K."/>
            <person name="Emmerich C."/>
        </authorList>
    </citation>
    <scope>NUCLEOTIDE SEQUENCE</scope>
    <source>
        <strain evidence="9">ATCC30299</strain>
    </source>
</reference>
<name>A0AAU9K0W7_9CILI</name>
<feature type="domain" description="Enkurin" evidence="8">
    <location>
        <begin position="154"/>
        <end position="246"/>
    </location>
</feature>
<dbReference type="InterPro" id="IPR027012">
    <property type="entry name" value="Enkurin_dom"/>
</dbReference>
<feature type="compositionally biased region" description="Basic and acidic residues" evidence="7">
    <location>
        <begin position="157"/>
        <end position="174"/>
    </location>
</feature>
<sequence length="247" mass="28977">MKPTIRTQRVERCQVAELMAPPKRLTDVDYKRKNYQNLKKSQEENKKKKEEEETRPQKEPFKLSRFKNVESIVYKNPEEVKKPRKASAPVGGPQVVVYDPEDEGVTRNDGEKDYVKDNYKAAIVQAPIKPVEKQEENAKALNPNYGKVPQYLEDYKAQREADRETKRRQEEDAKCPPGMRLMPEEERLETLEILQKGKDDVWMLINKLPIASNTQSVIRRREEYEKKLQELENAIKTFSRPKVYVAL</sequence>
<evidence type="ECO:0000256" key="4">
    <source>
        <dbReference type="ARBA" id="ARBA00023212"/>
    </source>
</evidence>
<dbReference type="InterPro" id="IPR052102">
    <property type="entry name" value="Enkurin_domain-protein"/>
</dbReference>
<evidence type="ECO:0000256" key="5">
    <source>
        <dbReference type="ARBA" id="ARBA00023273"/>
    </source>
</evidence>
<dbReference type="PANTHER" id="PTHR21490">
    <property type="entry name" value="ENKURIN-RELATED"/>
    <property type="match status" value="1"/>
</dbReference>
<feature type="region of interest" description="Disordered" evidence="7">
    <location>
        <begin position="80"/>
        <end position="113"/>
    </location>
</feature>
<keyword evidence="10" id="KW-1185">Reference proteome</keyword>
<dbReference type="PANTHER" id="PTHR21490:SF2">
    <property type="entry name" value="ENKURIN DOMAIN-CONTAINING PROTEIN 1"/>
    <property type="match status" value="1"/>
</dbReference>
<dbReference type="GO" id="GO:0005881">
    <property type="term" value="C:cytoplasmic microtubule"/>
    <property type="evidence" value="ECO:0007669"/>
    <property type="project" value="TreeGrafter"/>
</dbReference>
<keyword evidence="4" id="KW-0206">Cytoskeleton</keyword>
<dbReference type="Pfam" id="PF13864">
    <property type="entry name" value="Enkurin"/>
    <property type="match status" value="1"/>
</dbReference>
<evidence type="ECO:0000256" key="6">
    <source>
        <dbReference type="SAM" id="Coils"/>
    </source>
</evidence>
<evidence type="ECO:0000256" key="1">
    <source>
        <dbReference type="ARBA" id="ARBA00004138"/>
    </source>
</evidence>
<comment type="subcellular location">
    <subcellularLocation>
        <location evidence="1">Cell projection</location>
        <location evidence="1">Cilium</location>
    </subcellularLocation>
    <subcellularLocation>
        <location evidence="2">Cytoplasm</location>
        <location evidence="2">Cytoskeleton</location>
    </subcellularLocation>
</comment>
<keyword evidence="3" id="KW-0963">Cytoplasm</keyword>
<proteinExistence type="predicted"/>
<evidence type="ECO:0000256" key="3">
    <source>
        <dbReference type="ARBA" id="ARBA00022490"/>
    </source>
</evidence>
<keyword evidence="6" id="KW-0175">Coiled coil</keyword>
<feature type="coiled-coil region" evidence="6">
    <location>
        <begin position="214"/>
        <end position="241"/>
    </location>
</feature>
<evidence type="ECO:0000313" key="10">
    <source>
        <dbReference type="Proteomes" id="UP001162131"/>
    </source>
</evidence>
<dbReference type="PROSITE" id="PS51665">
    <property type="entry name" value="ENKURIN"/>
    <property type="match status" value="1"/>
</dbReference>
<feature type="region of interest" description="Disordered" evidence="7">
    <location>
        <begin position="27"/>
        <end position="62"/>
    </location>
</feature>
<dbReference type="AlphaFoldDB" id="A0AAU9K0W7"/>
<evidence type="ECO:0000256" key="7">
    <source>
        <dbReference type="SAM" id="MobiDB-lite"/>
    </source>
</evidence>
<evidence type="ECO:0000259" key="8">
    <source>
        <dbReference type="PROSITE" id="PS51665"/>
    </source>
</evidence>
<gene>
    <name evidence="9" type="ORF">BSTOLATCC_MIC53605</name>
</gene>
<evidence type="ECO:0000256" key="2">
    <source>
        <dbReference type="ARBA" id="ARBA00004245"/>
    </source>
</evidence>
<dbReference type="GO" id="GO:0005929">
    <property type="term" value="C:cilium"/>
    <property type="evidence" value="ECO:0007669"/>
    <property type="project" value="UniProtKB-SubCell"/>
</dbReference>
<evidence type="ECO:0000313" key="9">
    <source>
        <dbReference type="EMBL" id="CAG9331537.1"/>
    </source>
</evidence>
<feature type="compositionally biased region" description="Basic and acidic residues" evidence="7">
    <location>
        <begin position="40"/>
        <end position="62"/>
    </location>
</feature>
<organism evidence="9 10">
    <name type="scientific">Blepharisma stoltei</name>
    <dbReference type="NCBI Taxonomy" id="1481888"/>
    <lineage>
        <taxon>Eukaryota</taxon>
        <taxon>Sar</taxon>
        <taxon>Alveolata</taxon>
        <taxon>Ciliophora</taxon>
        <taxon>Postciliodesmatophora</taxon>
        <taxon>Heterotrichea</taxon>
        <taxon>Heterotrichida</taxon>
        <taxon>Blepharismidae</taxon>
        <taxon>Blepharisma</taxon>
    </lineage>
</organism>
<feature type="region of interest" description="Disordered" evidence="7">
    <location>
        <begin position="157"/>
        <end position="181"/>
    </location>
</feature>